<evidence type="ECO:0000313" key="2">
    <source>
        <dbReference type="EMBL" id="SHF38205.1"/>
    </source>
</evidence>
<sequence>MTIAQSDPDPYADLDYRADAFELAEEKKPTRIRNQPKRRHPMTSIRR</sequence>
<evidence type="ECO:0000313" key="3">
    <source>
        <dbReference type="Proteomes" id="UP000184533"/>
    </source>
</evidence>
<dbReference type="EMBL" id="FQVC01000007">
    <property type="protein sequence ID" value="SHF38205.1"/>
    <property type="molecule type" value="Genomic_DNA"/>
</dbReference>
<feature type="region of interest" description="Disordered" evidence="1">
    <location>
        <begin position="25"/>
        <end position="47"/>
    </location>
</feature>
<reference evidence="2 3" key="1">
    <citation type="submission" date="2016-11" db="EMBL/GenBank/DDBJ databases">
        <authorList>
            <person name="Jaros S."/>
            <person name="Januszkiewicz K."/>
            <person name="Wedrychowicz H."/>
        </authorList>
    </citation>
    <scope>NUCLEOTIDE SEQUENCE [LARGE SCALE GENOMIC DNA]</scope>
    <source>
        <strain evidence="2 3">DSM 17137</strain>
    </source>
</reference>
<protein>
    <submittedName>
        <fullName evidence="2">Uncharacterized protein</fullName>
    </submittedName>
</protein>
<dbReference type="RefSeq" id="WP_160300098.1">
    <property type="nucleotide sequence ID" value="NZ_FQVC01000007.1"/>
</dbReference>
<dbReference type="AlphaFoldDB" id="A0A1M5B6X7"/>
<proteinExistence type="predicted"/>
<feature type="compositionally biased region" description="Basic residues" evidence="1">
    <location>
        <begin position="30"/>
        <end position="47"/>
    </location>
</feature>
<evidence type="ECO:0000256" key="1">
    <source>
        <dbReference type="SAM" id="MobiDB-lite"/>
    </source>
</evidence>
<accession>A0A1M5B6X7</accession>
<gene>
    <name evidence="2" type="ORF">SAMN02745223_02451</name>
</gene>
<dbReference type="Proteomes" id="UP000184533">
    <property type="component" value="Unassembled WGS sequence"/>
</dbReference>
<name>A0A1M5B6X7_9HYPH</name>
<organism evidence="2 3">
    <name type="scientific">Devosia limi DSM 17137</name>
    <dbReference type="NCBI Taxonomy" id="1121477"/>
    <lineage>
        <taxon>Bacteria</taxon>
        <taxon>Pseudomonadati</taxon>
        <taxon>Pseudomonadota</taxon>
        <taxon>Alphaproteobacteria</taxon>
        <taxon>Hyphomicrobiales</taxon>
        <taxon>Devosiaceae</taxon>
        <taxon>Devosia</taxon>
    </lineage>
</organism>